<feature type="transmembrane region" description="Helical" evidence="6">
    <location>
        <begin position="234"/>
        <end position="255"/>
    </location>
</feature>
<dbReference type="Proteomes" id="UP000005384">
    <property type="component" value="Unassembled WGS sequence"/>
</dbReference>
<reference evidence="7 8" key="1">
    <citation type="submission" date="2011-08" db="EMBL/GenBank/DDBJ databases">
        <title>The Genome Sequence of Clostridium hathewayi WAL-18680.</title>
        <authorList>
            <consortium name="The Broad Institute Genome Sequencing Platform"/>
            <person name="Earl A."/>
            <person name="Ward D."/>
            <person name="Feldgarden M."/>
            <person name="Gevers D."/>
            <person name="Finegold S.M."/>
            <person name="Summanen P.H."/>
            <person name="Molitoris D.R."/>
            <person name="Song M."/>
            <person name="Daigneault M."/>
            <person name="Allen-Vercoe E."/>
            <person name="Young S.K."/>
            <person name="Zeng Q."/>
            <person name="Gargeya S."/>
            <person name="Fitzgerald M."/>
            <person name="Haas B."/>
            <person name="Abouelleil A."/>
            <person name="Alvarado L."/>
            <person name="Arachchi H.M."/>
            <person name="Berlin A."/>
            <person name="Brown A."/>
            <person name="Chapman S.B."/>
            <person name="Chen Z."/>
            <person name="Dunbar C."/>
            <person name="Freedman E."/>
            <person name="Gearin G."/>
            <person name="Gellesch M."/>
            <person name="Goldberg J."/>
            <person name="Griggs A."/>
            <person name="Gujja S."/>
            <person name="Heiman D."/>
            <person name="Howarth C."/>
            <person name="Larson L."/>
            <person name="Lui A."/>
            <person name="MacDonald P.J.P."/>
            <person name="Montmayeur A."/>
            <person name="Murphy C."/>
            <person name="Neiman D."/>
            <person name="Pearson M."/>
            <person name="Priest M."/>
            <person name="Roberts A."/>
            <person name="Saif S."/>
            <person name="Shea T."/>
            <person name="Shenoy N."/>
            <person name="Sisk P."/>
            <person name="Stolte C."/>
            <person name="Sykes S."/>
            <person name="Wortman J."/>
            <person name="Nusbaum C."/>
            <person name="Birren B."/>
        </authorList>
    </citation>
    <scope>NUCLEOTIDE SEQUENCE [LARGE SCALE GENOMIC DNA]</scope>
    <source>
        <strain evidence="7 8">WAL-18680</strain>
    </source>
</reference>
<dbReference type="PANTHER" id="PTHR43723">
    <property type="entry name" value="COBALT TRANSPORT PROTEIN CBIQ"/>
    <property type="match status" value="1"/>
</dbReference>
<evidence type="ECO:0000256" key="2">
    <source>
        <dbReference type="ARBA" id="ARBA00022475"/>
    </source>
</evidence>
<dbReference type="RefSeq" id="WP_006783088.1">
    <property type="nucleotide sequence ID" value="NZ_CP040506.1"/>
</dbReference>
<comment type="subcellular location">
    <subcellularLocation>
        <location evidence="1">Cell membrane</location>
        <topology evidence="1">Multi-pass membrane protein</topology>
    </subcellularLocation>
</comment>
<dbReference type="PATRIC" id="fig|742737.3.peg.5094"/>
<keyword evidence="2" id="KW-1003">Cell membrane</keyword>
<keyword evidence="4 6" id="KW-1133">Transmembrane helix</keyword>
<comment type="caution">
    <text evidence="7">The sequence shown here is derived from an EMBL/GenBank/DDBJ whole genome shotgun (WGS) entry which is preliminary data.</text>
</comment>
<protein>
    <recommendedName>
        <fullName evidence="9">Cobalt ABC transporter, permease CbiQ</fullName>
    </recommendedName>
</protein>
<keyword evidence="5 6" id="KW-0472">Membrane</keyword>
<dbReference type="NCBIfam" id="TIGR02454">
    <property type="entry name" value="ECF_T_CbiQ"/>
    <property type="match status" value="1"/>
</dbReference>
<keyword evidence="8" id="KW-1185">Reference proteome</keyword>
<evidence type="ECO:0000313" key="8">
    <source>
        <dbReference type="Proteomes" id="UP000005384"/>
    </source>
</evidence>
<keyword evidence="3 6" id="KW-0812">Transmembrane</keyword>
<dbReference type="EMBL" id="ADLN01000128">
    <property type="protein sequence ID" value="EHI56896.1"/>
    <property type="molecule type" value="Genomic_DNA"/>
</dbReference>
<dbReference type="GO" id="GO:0006824">
    <property type="term" value="P:cobalt ion transport"/>
    <property type="evidence" value="ECO:0007669"/>
    <property type="project" value="InterPro"/>
</dbReference>
<dbReference type="HOGENOM" id="CLU_056469_5_0_9"/>
<evidence type="ECO:0000256" key="5">
    <source>
        <dbReference type="ARBA" id="ARBA00023136"/>
    </source>
</evidence>
<dbReference type="Pfam" id="PF02361">
    <property type="entry name" value="CbiQ"/>
    <property type="match status" value="1"/>
</dbReference>
<proteinExistence type="predicted"/>
<evidence type="ECO:0000256" key="3">
    <source>
        <dbReference type="ARBA" id="ARBA00022692"/>
    </source>
</evidence>
<evidence type="ECO:0008006" key="9">
    <source>
        <dbReference type="Google" id="ProtNLM"/>
    </source>
</evidence>
<evidence type="ECO:0000313" key="7">
    <source>
        <dbReference type="EMBL" id="EHI56896.1"/>
    </source>
</evidence>
<sequence>MKKRDHVYTIDDYAYRSPFRSWNPALKAGTAMLVLVMGIGISDPAVSCWMVFTGGLIAVLGCRVPVWDYLELLKIPLLFILLGCAAIAVEIGLEGGLRLYLSRESVTEACHVALRTLGAVSVLYGLVLSTPVHEIAAVLRQLHVPKVVTELMILIYRYIFLLVEAQHTMRQAAESRLGYCDFRTSCRTFGNSMSSLLLVSMRKASRYYDAMLSRGYDGELLFWEEEKVVKAWQVLCLAAYAVSLPLVKMIFSMLMGGHLTG</sequence>
<name>G5INM2_9FIRM</name>
<dbReference type="InterPro" id="IPR052770">
    <property type="entry name" value="Cobalt_transport_CbiQ"/>
</dbReference>
<organism evidence="7 8">
    <name type="scientific">Hungatella hathewayi WAL-18680</name>
    <dbReference type="NCBI Taxonomy" id="742737"/>
    <lineage>
        <taxon>Bacteria</taxon>
        <taxon>Bacillati</taxon>
        <taxon>Bacillota</taxon>
        <taxon>Clostridia</taxon>
        <taxon>Lachnospirales</taxon>
        <taxon>Lachnospiraceae</taxon>
        <taxon>Hungatella</taxon>
    </lineage>
</organism>
<evidence type="ECO:0000256" key="4">
    <source>
        <dbReference type="ARBA" id="ARBA00022989"/>
    </source>
</evidence>
<feature type="transmembrane region" description="Helical" evidence="6">
    <location>
        <begin position="48"/>
        <end position="66"/>
    </location>
</feature>
<evidence type="ECO:0000256" key="6">
    <source>
        <dbReference type="SAM" id="Phobius"/>
    </source>
</evidence>
<dbReference type="CDD" id="cd16914">
    <property type="entry name" value="EcfT"/>
    <property type="match status" value="1"/>
</dbReference>
<dbReference type="GO" id="GO:0043190">
    <property type="term" value="C:ATP-binding cassette (ABC) transporter complex"/>
    <property type="evidence" value="ECO:0007669"/>
    <property type="project" value="InterPro"/>
</dbReference>
<dbReference type="InterPro" id="IPR003339">
    <property type="entry name" value="ABC/ECF_trnsptr_transmembrane"/>
</dbReference>
<dbReference type="PANTHER" id="PTHR43723:SF1">
    <property type="entry name" value="COBALT TRANSPORT PROTEIN CBIQ"/>
    <property type="match status" value="1"/>
</dbReference>
<gene>
    <name evidence="7" type="ORF">HMPREF9473_05100</name>
</gene>
<accession>G5INM2</accession>
<dbReference type="AlphaFoldDB" id="G5INM2"/>
<dbReference type="InterPro" id="IPR012809">
    <property type="entry name" value="ECF_CbiQ"/>
</dbReference>
<feature type="transmembrane region" description="Helical" evidence="6">
    <location>
        <begin position="78"/>
        <end position="100"/>
    </location>
</feature>
<evidence type="ECO:0000256" key="1">
    <source>
        <dbReference type="ARBA" id="ARBA00004651"/>
    </source>
</evidence>